<dbReference type="InterPro" id="IPR007263">
    <property type="entry name" value="DCC1-like"/>
</dbReference>
<dbReference type="InterPro" id="IPR052927">
    <property type="entry name" value="DCC_oxidoreductase"/>
</dbReference>
<organism evidence="1 2">
    <name type="scientific">Algoriphagus chordae</name>
    <dbReference type="NCBI Taxonomy" id="237019"/>
    <lineage>
        <taxon>Bacteria</taxon>
        <taxon>Pseudomonadati</taxon>
        <taxon>Bacteroidota</taxon>
        <taxon>Cytophagia</taxon>
        <taxon>Cytophagales</taxon>
        <taxon>Cyclobacteriaceae</taxon>
        <taxon>Algoriphagus</taxon>
    </lineage>
</organism>
<dbReference type="PANTHER" id="PTHR33639">
    <property type="entry name" value="THIOL-DISULFIDE OXIDOREDUCTASE DCC"/>
    <property type="match status" value="1"/>
</dbReference>
<name>A0A2W7QVM0_9BACT</name>
<proteinExistence type="predicted"/>
<sequence length="147" mass="16924">MTQAKSIIFFDGVCNLCNASIDFVIQRDTKDHFLVGALQEDLSKEILSQYDVREDYLDSLVLLEKGKIHYKSTAALKIARQLSGLWPLLYPLIFIPKILRDPIYNWIGSNRYRWFGKKSTCRLPTAAEKSKFLSEEILIQTGIKLHS</sequence>
<dbReference type="PANTHER" id="PTHR33639:SF2">
    <property type="entry name" value="DUF393 DOMAIN-CONTAINING PROTEIN"/>
    <property type="match status" value="1"/>
</dbReference>
<dbReference type="EMBL" id="QKZT01000012">
    <property type="protein sequence ID" value="PZX50170.1"/>
    <property type="molecule type" value="Genomic_DNA"/>
</dbReference>
<comment type="caution">
    <text evidence="1">The sequence shown here is derived from an EMBL/GenBank/DDBJ whole genome shotgun (WGS) entry which is preliminary data.</text>
</comment>
<gene>
    <name evidence="1" type="ORF">LV85_02786</name>
</gene>
<accession>A0A2W7QVM0</accession>
<protein>
    <submittedName>
        <fullName evidence="1">Putative DCC family thiol-disulfide oxidoreductase YuxK</fullName>
    </submittedName>
</protein>
<dbReference type="OrthoDB" id="9785438at2"/>
<evidence type="ECO:0000313" key="2">
    <source>
        <dbReference type="Proteomes" id="UP000248882"/>
    </source>
</evidence>
<reference evidence="1 2" key="1">
    <citation type="submission" date="2018-06" db="EMBL/GenBank/DDBJ databases">
        <title>Genomic Encyclopedia of Archaeal and Bacterial Type Strains, Phase II (KMG-II): from individual species to whole genera.</title>
        <authorList>
            <person name="Goeker M."/>
        </authorList>
    </citation>
    <scope>NUCLEOTIDE SEQUENCE [LARGE SCALE GENOMIC DNA]</scope>
    <source>
        <strain evidence="1 2">DSM 19830</strain>
    </source>
</reference>
<dbReference type="RefSeq" id="WP_111320404.1">
    <property type="nucleotide sequence ID" value="NZ_QKZT01000012.1"/>
</dbReference>
<keyword evidence="2" id="KW-1185">Reference proteome</keyword>
<dbReference type="Pfam" id="PF04134">
    <property type="entry name" value="DCC1-like"/>
    <property type="match status" value="1"/>
</dbReference>
<dbReference type="GO" id="GO:0015035">
    <property type="term" value="F:protein-disulfide reductase activity"/>
    <property type="evidence" value="ECO:0007669"/>
    <property type="project" value="InterPro"/>
</dbReference>
<dbReference type="AlphaFoldDB" id="A0A2W7QVM0"/>
<dbReference type="Proteomes" id="UP000248882">
    <property type="component" value="Unassembled WGS sequence"/>
</dbReference>
<evidence type="ECO:0000313" key="1">
    <source>
        <dbReference type="EMBL" id="PZX50170.1"/>
    </source>
</evidence>